<dbReference type="Proteomes" id="UP001165135">
    <property type="component" value="Unassembled WGS sequence"/>
</dbReference>
<dbReference type="AlphaFoldDB" id="A0A9W6RGM7"/>
<gene>
    <name evidence="1" type="ORF">Airi01_036550</name>
</gene>
<name>A0A9W6RGM7_9ACTN</name>
<protein>
    <submittedName>
        <fullName evidence="1">Uncharacterized protein</fullName>
    </submittedName>
</protein>
<comment type="caution">
    <text evidence="1">The sequence shown here is derived from an EMBL/GenBank/DDBJ whole genome shotgun (WGS) entry which is preliminary data.</text>
</comment>
<sequence>MPAAGDLLRVRGVAVKEGENACLTVTLVPDADDAEPSYLLAAPIGDIAPVLVPADLWRHRRRITMKMFYPVSLHFGIDLRAVRIPKVGCRVC</sequence>
<accession>A0A9W6RGM7</accession>
<proteinExistence type="predicted"/>
<dbReference type="EMBL" id="BSTJ01000004">
    <property type="protein sequence ID" value="GLY75388.1"/>
    <property type="molecule type" value="Genomic_DNA"/>
</dbReference>
<organism evidence="1 2">
    <name type="scientific">Actinoallomurus iriomotensis</name>
    <dbReference type="NCBI Taxonomy" id="478107"/>
    <lineage>
        <taxon>Bacteria</taxon>
        <taxon>Bacillati</taxon>
        <taxon>Actinomycetota</taxon>
        <taxon>Actinomycetes</taxon>
        <taxon>Streptosporangiales</taxon>
        <taxon>Thermomonosporaceae</taxon>
        <taxon>Actinoallomurus</taxon>
    </lineage>
</organism>
<evidence type="ECO:0000313" key="2">
    <source>
        <dbReference type="Proteomes" id="UP001165135"/>
    </source>
</evidence>
<reference evidence="1" key="1">
    <citation type="submission" date="2023-03" db="EMBL/GenBank/DDBJ databases">
        <title>Actinoallomurus iriomotensis NBRC 103681.</title>
        <authorList>
            <person name="Ichikawa N."/>
            <person name="Sato H."/>
            <person name="Tonouchi N."/>
        </authorList>
    </citation>
    <scope>NUCLEOTIDE SEQUENCE</scope>
    <source>
        <strain evidence="1">NBRC 103681</strain>
    </source>
</reference>
<evidence type="ECO:0000313" key="1">
    <source>
        <dbReference type="EMBL" id="GLY75388.1"/>
    </source>
</evidence>